<feature type="transmembrane region" description="Helical" evidence="7">
    <location>
        <begin position="92"/>
        <end position="111"/>
    </location>
</feature>
<evidence type="ECO:0000256" key="1">
    <source>
        <dbReference type="ARBA" id="ARBA00004651"/>
    </source>
</evidence>
<keyword evidence="6 7" id="KW-0472">Membrane</keyword>
<keyword evidence="3" id="KW-1003">Cell membrane</keyword>
<dbReference type="InterPro" id="IPR052017">
    <property type="entry name" value="TSUP"/>
</dbReference>
<feature type="transmembrane region" description="Helical" evidence="7">
    <location>
        <begin position="61"/>
        <end position="80"/>
    </location>
</feature>
<gene>
    <name evidence="8" type="ORF">UFOPK3472_00628</name>
</gene>
<feature type="transmembrane region" description="Helical" evidence="7">
    <location>
        <begin position="258"/>
        <end position="276"/>
    </location>
</feature>
<dbReference type="Pfam" id="PF01925">
    <property type="entry name" value="TauE"/>
    <property type="match status" value="1"/>
</dbReference>
<evidence type="ECO:0000256" key="4">
    <source>
        <dbReference type="ARBA" id="ARBA00022692"/>
    </source>
</evidence>
<proteinExistence type="predicted"/>
<name>A0A6J7EFZ2_9ZZZZ</name>
<evidence type="ECO:0000256" key="2">
    <source>
        <dbReference type="ARBA" id="ARBA00022448"/>
    </source>
</evidence>
<feature type="transmembrane region" description="Helical" evidence="7">
    <location>
        <begin position="233"/>
        <end position="252"/>
    </location>
</feature>
<sequence length="277" mass="28930">MSGILPRDLLLRLGNLPTVPVSEVLVILLAGLGAGAINAVVGSGTLITFPTLVAFGYPPVVATMSNAIGLVAGSVSGTWGYRRELRGQWHRLRWQLPASFFGALGGAWLLLHLPEKVFASVVPVLLIGALILVVAQPKIQAWAKRRSEAAGKAAGQIGRGRMALVTVGTLLVGIYGGYFTAAQGILLIGVMGALLPETMQRMNAAKNLLSLVVNIVAAVAFTIFRFDDISWQAAGLIAVGSLIGGAVGARYGRRLSPAALRGAIVVLGLIGLWRLLV</sequence>
<accession>A0A6J7EFZ2</accession>
<dbReference type="PANTHER" id="PTHR30269">
    <property type="entry name" value="TRANSMEMBRANE PROTEIN YFCA"/>
    <property type="match status" value="1"/>
</dbReference>
<keyword evidence="5 7" id="KW-1133">Transmembrane helix</keyword>
<dbReference type="PANTHER" id="PTHR30269:SF0">
    <property type="entry name" value="MEMBRANE TRANSPORTER PROTEIN YFCA-RELATED"/>
    <property type="match status" value="1"/>
</dbReference>
<evidence type="ECO:0000313" key="8">
    <source>
        <dbReference type="EMBL" id="CAB4881111.1"/>
    </source>
</evidence>
<keyword evidence="4 7" id="KW-0812">Transmembrane</keyword>
<comment type="subcellular location">
    <subcellularLocation>
        <location evidence="1">Cell membrane</location>
        <topology evidence="1">Multi-pass membrane protein</topology>
    </subcellularLocation>
</comment>
<evidence type="ECO:0000256" key="6">
    <source>
        <dbReference type="ARBA" id="ARBA00023136"/>
    </source>
</evidence>
<dbReference type="GO" id="GO:0005886">
    <property type="term" value="C:plasma membrane"/>
    <property type="evidence" value="ECO:0007669"/>
    <property type="project" value="UniProtKB-SubCell"/>
</dbReference>
<feature type="transmembrane region" description="Helical" evidence="7">
    <location>
        <begin position="117"/>
        <end position="135"/>
    </location>
</feature>
<protein>
    <submittedName>
        <fullName evidence="8">Unannotated protein</fullName>
    </submittedName>
</protein>
<feature type="transmembrane region" description="Helical" evidence="7">
    <location>
        <begin position="21"/>
        <end position="41"/>
    </location>
</feature>
<dbReference type="EMBL" id="CAFBLX010000026">
    <property type="protein sequence ID" value="CAB4881111.1"/>
    <property type="molecule type" value="Genomic_DNA"/>
</dbReference>
<dbReference type="AlphaFoldDB" id="A0A6J7EFZ2"/>
<feature type="transmembrane region" description="Helical" evidence="7">
    <location>
        <begin position="207"/>
        <end position="226"/>
    </location>
</feature>
<evidence type="ECO:0000256" key="5">
    <source>
        <dbReference type="ARBA" id="ARBA00022989"/>
    </source>
</evidence>
<evidence type="ECO:0000256" key="7">
    <source>
        <dbReference type="SAM" id="Phobius"/>
    </source>
</evidence>
<organism evidence="8">
    <name type="scientific">freshwater metagenome</name>
    <dbReference type="NCBI Taxonomy" id="449393"/>
    <lineage>
        <taxon>unclassified sequences</taxon>
        <taxon>metagenomes</taxon>
        <taxon>ecological metagenomes</taxon>
    </lineage>
</organism>
<dbReference type="InterPro" id="IPR002781">
    <property type="entry name" value="TM_pro_TauE-like"/>
</dbReference>
<keyword evidence="2" id="KW-0813">Transport</keyword>
<feature type="transmembrane region" description="Helical" evidence="7">
    <location>
        <begin position="162"/>
        <end position="195"/>
    </location>
</feature>
<reference evidence="8" key="1">
    <citation type="submission" date="2020-05" db="EMBL/GenBank/DDBJ databases">
        <authorList>
            <person name="Chiriac C."/>
            <person name="Salcher M."/>
            <person name="Ghai R."/>
            <person name="Kavagutti S V."/>
        </authorList>
    </citation>
    <scope>NUCLEOTIDE SEQUENCE</scope>
</reference>
<evidence type="ECO:0000256" key="3">
    <source>
        <dbReference type="ARBA" id="ARBA00022475"/>
    </source>
</evidence>